<gene>
    <name evidence="1" type="ORF">QBC34DRAFT_493806</name>
</gene>
<reference evidence="1" key="2">
    <citation type="submission" date="2023-05" db="EMBL/GenBank/DDBJ databases">
        <authorList>
            <consortium name="Lawrence Berkeley National Laboratory"/>
            <person name="Steindorff A."/>
            <person name="Hensen N."/>
            <person name="Bonometti L."/>
            <person name="Westerberg I."/>
            <person name="Brannstrom I.O."/>
            <person name="Guillou S."/>
            <person name="Cros-Aarteil S."/>
            <person name="Calhoun S."/>
            <person name="Haridas S."/>
            <person name="Kuo A."/>
            <person name="Mondo S."/>
            <person name="Pangilinan J."/>
            <person name="Riley R."/>
            <person name="Labutti K."/>
            <person name="Andreopoulos B."/>
            <person name="Lipzen A."/>
            <person name="Chen C."/>
            <person name="Yanf M."/>
            <person name="Daum C."/>
            <person name="Ng V."/>
            <person name="Clum A."/>
            <person name="Ohm R."/>
            <person name="Martin F."/>
            <person name="Silar P."/>
            <person name="Natvig D."/>
            <person name="Lalanne C."/>
            <person name="Gautier V."/>
            <person name="Ament-Velasquez S.L."/>
            <person name="Kruys A."/>
            <person name="Hutchinson M.I."/>
            <person name="Powell A.J."/>
            <person name="Barry K."/>
            <person name="Miller A.N."/>
            <person name="Grigoriev I.V."/>
            <person name="Debuchy R."/>
            <person name="Gladieux P."/>
            <person name="Thoren M.H."/>
            <person name="Johannesson H."/>
        </authorList>
    </citation>
    <scope>NUCLEOTIDE SEQUENCE</scope>
    <source>
        <strain evidence="1">PSN243</strain>
    </source>
</reference>
<proteinExistence type="predicted"/>
<evidence type="ECO:0000313" key="2">
    <source>
        <dbReference type="Proteomes" id="UP001321760"/>
    </source>
</evidence>
<evidence type="ECO:0000313" key="1">
    <source>
        <dbReference type="EMBL" id="KAK4450560.1"/>
    </source>
</evidence>
<dbReference type="AlphaFoldDB" id="A0AAV9GSM5"/>
<reference evidence="1" key="1">
    <citation type="journal article" date="2023" name="Mol. Phylogenet. Evol.">
        <title>Genome-scale phylogeny and comparative genomics of the fungal order Sordariales.</title>
        <authorList>
            <person name="Hensen N."/>
            <person name="Bonometti L."/>
            <person name="Westerberg I."/>
            <person name="Brannstrom I.O."/>
            <person name="Guillou S."/>
            <person name="Cros-Aarteil S."/>
            <person name="Calhoun S."/>
            <person name="Haridas S."/>
            <person name="Kuo A."/>
            <person name="Mondo S."/>
            <person name="Pangilinan J."/>
            <person name="Riley R."/>
            <person name="LaButti K."/>
            <person name="Andreopoulos B."/>
            <person name="Lipzen A."/>
            <person name="Chen C."/>
            <person name="Yan M."/>
            <person name="Daum C."/>
            <person name="Ng V."/>
            <person name="Clum A."/>
            <person name="Steindorff A."/>
            <person name="Ohm R.A."/>
            <person name="Martin F."/>
            <person name="Silar P."/>
            <person name="Natvig D.O."/>
            <person name="Lalanne C."/>
            <person name="Gautier V."/>
            <person name="Ament-Velasquez S.L."/>
            <person name="Kruys A."/>
            <person name="Hutchinson M.I."/>
            <person name="Powell A.J."/>
            <person name="Barry K."/>
            <person name="Miller A.N."/>
            <person name="Grigoriev I.V."/>
            <person name="Debuchy R."/>
            <person name="Gladieux P."/>
            <person name="Hiltunen Thoren M."/>
            <person name="Johannesson H."/>
        </authorList>
    </citation>
    <scope>NUCLEOTIDE SEQUENCE</scope>
    <source>
        <strain evidence="1">PSN243</strain>
    </source>
</reference>
<sequence length="366" mass="40064">MAQPTLHPSQTAAIAHIHTTSLTQQPQSLEMINHVLYMSNRLPAPETHSALLSAIRRTARVALHFHPDRPVTSSSESTSVTSSLLTSGIYKSQFQTGISNGGLTARPGGARDEWERNLFGGAYHSDGWEDLDGAWRALRPKYGALDILGVASDGPAPRFGSCYFVLKADVLERCTFTFGDGSAENTKWKGTMGQLDGILAGMLEDAFVRESAMGVHGEVRLGRDVEALVADPSFRGGEVGGEMEALAGKFGFPLRWHVGSEIRAAEVPDDFRGPTVPSLAERVAKGGVVTVKDVGDAVRELVRDPEAWKDRGEQGHVMQEMKWLWHVLVRYGRPFGSLPRESWRSVAPDLETTRGKKKYWDGRVGE</sequence>
<dbReference type="Proteomes" id="UP001321760">
    <property type="component" value="Unassembled WGS sequence"/>
</dbReference>
<keyword evidence="2" id="KW-1185">Reference proteome</keyword>
<dbReference type="EMBL" id="MU865932">
    <property type="protein sequence ID" value="KAK4450560.1"/>
    <property type="molecule type" value="Genomic_DNA"/>
</dbReference>
<dbReference type="Pfam" id="PF12294">
    <property type="entry name" value="DUF3626"/>
    <property type="match status" value="1"/>
</dbReference>
<dbReference type="InterPro" id="IPR022074">
    <property type="entry name" value="DUF3626"/>
</dbReference>
<name>A0AAV9GSM5_9PEZI</name>
<organism evidence="1 2">
    <name type="scientific">Podospora aff. communis PSN243</name>
    <dbReference type="NCBI Taxonomy" id="3040156"/>
    <lineage>
        <taxon>Eukaryota</taxon>
        <taxon>Fungi</taxon>
        <taxon>Dikarya</taxon>
        <taxon>Ascomycota</taxon>
        <taxon>Pezizomycotina</taxon>
        <taxon>Sordariomycetes</taxon>
        <taxon>Sordariomycetidae</taxon>
        <taxon>Sordariales</taxon>
        <taxon>Podosporaceae</taxon>
        <taxon>Podospora</taxon>
    </lineage>
</organism>
<protein>
    <recommendedName>
        <fullName evidence="3">DUF3626 domain-containing protein</fullName>
    </recommendedName>
</protein>
<accession>A0AAV9GSM5</accession>
<comment type="caution">
    <text evidence="1">The sequence shown here is derived from an EMBL/GenBank/DDBJ whole genome shotgun (WGS) entry which is preliminary data.</text>
</comment>
<evidence type="ECO:0008006" key="3">
    <source>
        <dbReference type="Google" id="ProtNLM"/>
    </source>
</evidence>